<dbReference type="FunFam" id="3.40.50.720:FF:000203">
    <property type="entry name" value="D-3-phosphoglycerate dehydrogenase (SerA)"/>
    <property type="match status" value="1"/>
</dbReference>
<evidence type="ECO:0000259" key="6">
    <source>
        <dbReference type="Pfam" id="PF02826"/>
    </source>
</evidence>
<dbReference type="InterPro" id="IPR006140">
    <property type="entry name" value="D-isomer_DH_NAD-bd"/>
</dbReference>
<dbReference type="PROSITE" id="PS00670">
    <property type="entry name" value="D_2_HYDROXYACID_DH_2"/>
    <property type="match status" value="1"/>
</dbReference>
<evidence type="ECO:0000256" key="3">
    <source>
        <dbReference type="ARBA" id="ARBA00023027"/>
    </source>
</evidence>
<feature type="domain" description="D-isomer specific 2-hydroxyacid dehydrogenase catalytic" evidence="5">
    <location>
        <begin position="10"/>
        <end position="317"/>
    </location>
</feature>
<dbReference type="InterPro" id="IPR036291">
    <property type="entry name" value="NAD(P)-bd_dom_sf"/>
</dbReference>
<dbReference type="Gene3D" id="3.40.50.720">
    <property type="entry name" value="NAD(P)-binding Rossmann-like Domain"/>
    <property type="match status" value="2"/>
</dbReference>
<keyword evidence="3" id="KW-0520">NAD</keyword>
<evidence type="ECO:0000256" key="4">
    <source>
        <dbReference type="RuleBase" id="RU003719"/>
    </source>
</evidence>
<dbReference type="CDD" id="cd12162">
    <property type="entry name" value="2-Hacid_dh_4"/>
    <property type="match status" value="1"/>
</dbReference>
<sequence>MKIVVLDRSSVGEDVSVAPFEKYGEVALYSNTVAAEAPERVKDADVIVVNKTPMNESTLNGAQNVRLICEFATGFDNIDLDYCRSRGITVVNVRNYSTAVVAQHTFAMALYLLEKLRYYDDYVKNGVYASQNSFSHFGRTFQELDGKTWGIVGMGNIGRRVASIAQAFGCRVIFYSASGKSSCTEYERVDFDTLLAQSDVLSLHCPLSDRTRGLIDLSAMKKMKPSAILINVARGPVVKEADLCTALREERIAAAGLDVLEKEPMVPDSPLLEFQDSSRLLITPHMAWASLEARTRVVTETCKNIEAFLAGEPRNVVS</sequence>
<dbReference type="Pfam" id="PF00389">
    <property type="entry name" value="2-Hacid_dh"/>
    <property type="match status" value="1"/>
</dbReference>
<dbReference type="Pfam" id="PF02826">
    <property type="entry name" value="2-Hacid_dh_C"/>
    <property type="match status" value="1"/>
</dbReference>
<dbReference type="InterPro" id="IPR029753">
    <property type="entry name" value="D-isomer_DH_CS"/>
</dbReference>
<comment type="similarity">
    <text evidence="1 4">Belongs to the D-isomer specific 2-hydroxyacid dehydrogenase family.</text>
</comment>
<dbReference type="InterPro" id="IPR006139">
    <property type="entry name" value="D-isomer_2_OHA_DH_cat_dom"/>
</dbReference>
<evidence type="ECO:0000256" key="2">
    <source>
        <dbReference type="ARBA" id="ARBA00023002"/>
    </source>
</evidence>
<dbReference type="SUPFAM" id="SSF51735">
    <property type="entry name" value="NAD(P)-binding Rossmann-fold domains"/>
    <property type="match status" value="1"/>
</dbReference>
<evidence type="ECO:0000313" key="8">
    <source>
        <dbReference type="Proteomes" id="UP000824007"/>
    </source>
</evidence>
<proteinExistence type="inferred from homology"/>
<gene>
    <name evidence="7" type="ORF">H9831_02995</name>
</gene>
<evidence type="ECO:0000256" key="1">
    <source>
        <dbReference type="ARBA" id="ARBA00005854"/>
    </source>
</evidence>
<dbReference type="PANTHER" id="PTHR43761">
    <property type="entry name" value="D-ISOMER SPECIFIC 2-HYDROXYACID DEHYDROGENASE FAMILY PROTEIN (AFU_ORTHOLOGUE AFUA_1G13630)"/>
    <property type="match status" value="1"/>
</dbReference>
<accession>A0A9D1YMU1</accession>
<reference evidence="7" key="1">
    <citation type="journal article" date="2021" name="PeerJ">
        <title>Extensive microbial diversity within the chicken gut microbiome revealed by metagenomics and culture.</title>
        <authorList>
            <person name="Gilroy R."/>
            <person name="Ravi A."/>
            <person name="Getino M."/>
            <person name="Pursley I."/>
            <person name="Horton D.L."/>
            <person name="Alikhan N.F."/>
            <person name="Baker D."/>
            <person name="Gharbi K."/>
            <person name="Hall N."/>
            <person name="Watson M."/>
            <person name="Adriaenssens E.M."/>
            <person name="Foster-Nyarko E."/>
            <person name="Jarju S."/>
            <person name="Secka A."/>
            <person name="Antonio M."/>
            <person name="Oren A."/>
            <person name="Chaudhuri R.R."/>
            <person name="La Ragione R."/>
            <person name="Hildebrand F."/>
            <person name="Pallen M.J."/>
        </authorList>
    </citation>
    <scope>NUCLEOTIDE SEQUENCE</scope>
    <source>
        <strain evidence="7">ChiSxjej3B15-24422</strain>
    </source>
</reference>
<dbReference type="GO" id="GO:0051287">
    <property type="term" value="F:NAD binding"/>
    <property type="evidence" value="ECO:0007669"/>
    <property type="project" value="InterPro"/>
</dbReference>
<evidence type="ECO:0000259" key="5">
    <source>
        <dbReference type="Pfam" id="PF00389"/>
    </source>
</evidence>
<organism evidence="7 8">
    <name type="scientific">Candidatus Eisenbergiella pullistercoris</name>
    <dbReference type="NCBI Taxonomy" id="2838555"/>
    <lineage>
        <taxon>Bacteria</taxon>
        <taxon>Bacillati</taxon>
        <taxon>Bacillota</taxon>
        <taxon>Clostridia</taxon>
        <taxon>Lachnospirales</taxon>
        <taxon>Lachnospiraceae</taxon>
        <taxon>Eisenbergiella</taxon>
    </lineage>
</organism>
<dbReference type="AlphaFoldDB" id="A0A9D1YMU1"/>
<dbReference type="PANTHER" id="PTHR43761:SF1">
    <property type="entry name" value="D-ISOMER SPECIFIC 2-HYDROXYACID DEHYDROGENASE CATALYTIC DOMAIN-CONTAINING PROTEIN-RELATED"/>
    <property type="match status" value="1"/>
</dbReference>
<protein>
    <submittedName>
        <fullName evidence="7">D-2-hydroxyacid dehydrogenase</fullName>
    </submittedName>
</protein>
<feature type="domain" description="D-isomer specific 2-hydroxyacid dehydrogenase NAD-binding" evidence="6">
    <location>
        <begin position="106"/>
        <end position="287"/>
    </location>
</feature>
<reference evidence="7" key="2">
    <citation type="submission" date="2021-04" db="EMBL/GenBank/DDBJ databases">
        <authorList>
            <person name="Gilroy R."/>
        </authorList>
    </citation>
    <scope>NUCLEOTIDE SEQUENCE</scope>
    <source>
        <strain evidence="7">ChiSxjej3B15-24422</strain>
    </source>
</reference>
<dbReference type="GO" id="GO:0016616">
    <property type="term" value="F:oxidoreductase activity, acting on the CH-OH group of donors, NAD or NADP as acceptor"/>
    <property type="evidence" value="ECO:0007669"/>
    <property type="project" value="InterPro"/>
</dbReference>
<dbReference type="EMBL" id="DXDD01000039">
    <property type="protein sequence ID" value="HIY59639.1"/>
    <property type="molecule type" value="Genomic_DNA"/>
</dbReference>
<keyword evidence="2 4" id="KW-0560">Oxidoreductase</keyword>
<name>A0A9D1YMU1_9FIRM</name>
<comment type="caution">
    <text evidence="7">The sequence shown here is derived from an EMBL/GenBank/DDBJ whole genome shotgun (WGS) entry which is preliminary data.</text>
</comment>
<dbReference type="SUPFAM" id="SSF52283">
    <property type="entry name" value="Formate/glycerate dehydrogenase catalytic domain-like"/>
    <property type="match status" value="1"/>
</dbReference>
<dbReference type="Proteomes" id="UP000824007">
    <property type="component" value="Unassembled WGS sequence"/>
</dbReference>
<dbReference type="NCBIfam" id="NF006263">
    <property type="entry name" value="PRK08410.1"/>
    <property type="match status" value="1"/>
</dbReference>
<evidence type="ECO:0000313" key="7">
    <source>
        <dbReference type="EMBL" id="HIY59639.1"/>
    </source>
</evidence>
<dbReference type="InterPro" id="IPR050418">
    <property type="entry name" value="D-iso_2-hydroxyacid_DH_PdxB"/>
</dbReference>